<reference evidence="2 3" key="1">
    <citation type="submission" date="2024-11" db="EMBL/GenBank/DDBJ databases">
        <title>A near-complete genome assembly of Cinchona calisaya.</title>
        <authorList>
            <person name="Lian D.C."/>
            <person name="Zhao X.W."/>
            <person name="Wei L."/>
        </authorList>
    </citation>
    <scope>NUCLEOTIDE SEQUENCE [LARGE SCALE GENOMIC DNA]</scope>
    <source>
        <tissue evidence="2">Nenye</tissue>
    </source>
</reference>
<evidence type="ECO:0000313" key="2">
    <source>
        <dbReference type="EMBL" id="KAL3498247.1"/>
    </source>
</evidence>
<organism evidence="2 3">
    <name type="scientific">Cinchona calisaya</name>
    <dbReference type="NCBI Taxonomy" id="153742"/>
    <lineage>
        <taxon>Eukaryota</taxon>
        <taxon>Viridiplantae</taxon>
        <taxon>Streptophyta</taxon>
        <taxon>Embryophyta</taxon>
        <taxon>Tracheophyta</taxon>
        <taxon>Spermatophyta</taxon>
        <taxon>Magnoliopsida</taxon>
        <taxon>eudicotyledons</taxon>
        <taxon>Gunneridae</taxon>
        <taxon>Pentapetalae</taxon>
        <taxon>asterids</taxon>
        <taxon>lamiids</taxon>
        <taxon>Gentianales</taxon>
        <taxon>Rubiaceae</taxon>
        <taxon>Cinchonoideae</taxon>
        <taxon>Cinchoneae</taxon>
        <taxon>Cinchona</taxon>
    </lineage>
</organism>
<gene>
    <name evidence="2" type="ORF">ACH5RR_040979</name>
</gene>
<evidence type="ECO:0000256" key="1">
    <source>
        <dbReference type="SAM" id="MobiDB-lite"/>
    </source>
</evidence>
<feature type="compositionally biased region" description="Basic and acidic residues" evidence="1">
    <location>
        <begin position="162"/>
        <end position="174"/>
    </location>
</feature>
<dbReference type="AlphaFoldDB" id="A0ABD2XV97"/>
<sequence length="187" mass="20823">MHKQPKSMEINAAGNPKLQPIEKIRQPKSILKRSNQTLSGEGSGLTQSEKETAPLVSSTSNLPKNSSILEAQQVAPMMIKTGAVVDQEADAMSSHQPTTIIDQIPHRLHAWLSMWRSLNCVVDNQHAMFPYLKGLKLVQPWNYNNSLTDLDVVSRLAQPLNEEPKSQHLDCNDKVDDEAPDLDKVHS</sequence>
<dbReference type="EMBL" id="JBJUIK010000017">
    <property type="protein sequence ID" value="KAL3498247.1"/>
    <property type="molecule type" value="Genomic_DNA"/>
</dbReference>
<keyword evidence="3" id="KW-1185">Reference proteome</keyword>
<protein>
    <submittedName>
        <fullName evidence="2">Uncharacterized protein</fullName>
    </submittedName>
</protein>
<name>A0ABD2XV97_9GENT</name>
<feature type="region of interest" description="Disordered" evidence="1">
    <location>
        <begin position="162"/>
        <end position="187"/>
    </location>
</feature>
<feature type="region of interest" description="Disordered" evidence="1">
    <location>
        <begin position="1"/>
        <end position="62"/>
    </location>
</feature>
<evidence type="ECO:0000313" key="3">
    <source>
        <dbReference type="Proteomes" id="UP001630127"/>
    </source>
</evidence>
<comment type="caution">
    <text evidence="2">The sequence shown here is derived from an EMBL/GenBank/DDBJ whole genome shotgun (WGS) entry which is preliminary data.</text>
</comment>
<accession>A0ABD2XV97</accession>
<dbReference type="Proteomes" id="UP001630127">
    <property type="component" value="Unassembled WGS sequence"/>
</dbReference>
<feature type="compositionally biased region" description="Polar residues" evidence="1">
    <location>
        <begin position="32"/>
        <end position="47"/>
    </location>
</feature>
<proteinExistence type="predicted"/>